<evidence type="ECO:0008006" key="6">
    <source>
        <dbReference type="Google" id="ProtNLM"/>
    </source>
</evidence>
<feature type="coiled-coil region" evidence="2">
    <location>
        <begin position="308"/>
        <end position="342"/>
    </location>
</feature>
<keyword evidence="5" id="KW-1185">Reference proteome</keyword>
<accession>A0A433SJD1</accession>
<evidence type="ECO:0000313" key="5">
    <source>
        <dbReference type="Proteomes" id="UP000271974"/>
    </source>
</evidence>
<keyword evidence="1 2" id="KW-0175">Coiled coil</keyword>
<dbReference type="EMBL" id="RQTK01001800">
    <property type="protein sequence ID" value="RUS69164.1"/>
    <property type="molecule type" value="Genomic_DNA"/>
</dbReference>
<name>A0A433SJD1_ELYCH</name>
<evidence type="ECO:0000256" key="3">
    <source>
        <dbReference type="SAM" id="MobiDB-lite"/>
    </source>
</evidence>
<dbReference type="GO" id="GO:0016459">
    <property type="term" value="C:myosin complex"/>
    <property type="evidence" value="ECO:0007669"/>
    <property type="project" value="InterPro"/>
</dbReference>
<feature type="region of interest" description="Disordered" evidence="3">
    <location>
        <begin position="162"/>
        <end position="185"/>
    </location>
</feature>
<proteinExistence type="predicted"/>
<dbReference type="AlphaFoldDB" id="A0A433SJD1"/>
<evidence type="ECO:0000256" key="1">
    <source>
        <dbReference type="ARBA" id="ARBA00023054"/>
    </source>
</evidence>
<feature type="non-terminal residue" evidence="4">
    <location>
        <position position="343"/>
    </location>
</feature>
<dbReference type="PANTHER" id="PTHR46292:SF1">
    <property type="entry name" value="COILED-COIL DOMAIN-CONTAINING PROTEIN 102A"/>
    <property type="match status" value="1"/>
</dbReference>
<organism evidence="4 5">
    <name type="scientific">Elysia chlorotica</name>
    <name type="common">Eastern emerald elysia</name>
    <name type="synonym">Sea slug</name>
    <dbReference type="NCBI Taxonomy" id="188477"/>
    <lineage>
        <taxon>Eukaryota</taxon>
        <taxon>Metazoa</taxon>
        <taxon>Spiralia</taxon>
        <taxon>Lophotrochozoa</taxon>
        <taxon>Mollusca</taxon>
        <taxon>Gastropoda</taxon>
        <taxon>Heterobranchia</taxon>
        <taxon>Euthyneura</taxon>
        <taxon>Panpulmonata</taxon>
        <taxon>Sacoglossa</taxon>
        <taxon>Placobranchoidea</taxon>
        <taxon>Plakobranchidae</taxon>
        <taxon>Elysia</taxon>
    </lineage>
</organism>
<sequence>WSEREEALAAELEEAKIRVAQMEKTMRWWSDCTSNWREKWNKARGERNKAKDENRLLRAKLEALAKEVTRLRRERKEALAQEKNVMSPSNEDQADSQLHAIPTPSSLTEDGQNSGNKSSNSQGGLSEKEKTVIAGTDEKEEKNSHMELVEQLQVEVKTLKSSLEEEKQGKQETIMQMDKVKTQHQDELSRLTLDLEDEANSRSTMDKQVSELRRDLERIQAENASEWAKRERLESEKLALERDNKKLRAQVTDLEEELQKRSQATSSIVDSDLKTLQFELTENQKELSDVRHSQVKLRKVLGERGTELEHTRRRAEQYQDEVRKLRGRVEELKHDLAAAEDEV</sequence>
<dbReference type="Proteomes" id="UP000271974">
    <property type="component" value="Unassembled WGS sequence"/>
</dbReference>
<feature type="coiled-coil region" evidence="2">
    <location>
        <begin position="202"/>
        <end position="264"/>
    </location>
</feature>
<dbReference type="OrthoDB" id="5984396at2759"/>
<feature type="region of interest" description="Disordered" evidence="3">
    <location>
        <begin position="79"/>
        <end position="148"/>
    </location>
</feature>
<dbReference type="PANTHER" id="PTHR46292">
    <property type="entry name" value="COILED-COIL DOMAIN-CONTAINING PROTEIN 102A"/>
    <property type="match status" value="1"/>
</dbReference>
<evidence type="ECO:0000313" key="4">
    <source>
        <dbReference type="EMBL" id="RUS69164.1"/>
    </source>
</evidence>
<reference evidence="4 5" key="1">
    <citation type="submission" date="2019-01" db="EMBL/GenBank/DDBJ databases">
        <title>A draft genome assembly of the solar-powered sea slug Elysia chlorotica.</title>
        <authorList>
            <person name="Cai H."/>
            <person name="Li Q."/>
            <person name="Fang X."/>
            <person name="Li J."/>
            <person name="Curtis N.E."/>
            <person name="Altenburger A."/>
            <person name="Shibata T."/>
            <person name="Feng M."/>
            <person name="Maeda T."/>
            <person name="Schwartz J.A."/>
            <person name="Shigenobu S."/>
            <person name="Lundholm N."/>
            <person name="Nishiyama T."/>
            <person name="Yang H."/>
            <person name="Hasebe M."/>
            <person name="Li S."/>
            <person name="Pierce S.K."/>
            <person name="Wang J."/>
        </authorList>
    </citation>
    <scope>NUCLEOTIDE SEQUENCE [LARGE SCALE GENOMIC DNA]</scope>
    <source>
        <strain evidence="4">EC2010</strain>
        <tissue evidence="4">Whole organism of an adult</tissue>
    </source>
</reference>
<feature type="compositionally biased region" description="Basic and acidic residues" evidence="3">
    <location>
        <begin position="126"/>
        <end position="148"/>
    </location>
</feature>
<dbReference type="Gene3D" id="1.10.287.1490">
    <property type="match status" value="1"/>
</dbReference>
<feature type="compositionally biased region" description="Low complexity" evidence="3">
    <location>
        <begin position="111"/>
        <end position="124"/>
    </location>
</feature>
<protein>
    <recommendedName>
        <fullName evidence="6">Myosin tail domain-containing protein</fullName>
    </recommendedName>
</protein>
<comment type="caution">
    <text evidence="4">The sequence shown here is derived from an EMBL/GenBank/DDBJ whole genome shotgun (WGS) entry which is preliminary data.</text>
</comment>
<gene>
    <name evidence="4" type="ORF">EGW08_023072</name>
</gene>
<feature type="non-terminal residue" evidence="4">
    <location>
        <position position="1"/>
    </location>
</feature>
<evidence type="ECO:0000256" key="2">
    <source>
        <dbReference type="SAM" id="Coils"/>
    </source>
</evidence>
<dbReference type="STRING" id="188477.A0A433SJD1"/>